<dbReference type="GO" id="GO:0005739">
    <property type="term" value="C:mitochondrion"/>
    <property type="evidence" value="ECO:0007669"/>
    <property type="project" value="UniProtKB-ARBA"/>
</dbReference>
<evidence type="ECO:0000259" key="3">
    <source>
        <dbReference type="Pfam" id="PF00462"/>
    </source>
</evidence>
<keyword evidence="1" id="KW-0479">Metal-binding</keyword>
<dbReference type="InterPro" id="IPR036249">
    <property type="entry name" value="Thioredoxin-like_sf"/>
</dbReference>
<dbReference type="Pfam" id="PF00462">
    <property type="entry name" value="Glutaredoxin"/>
    <property type="match status" value="2"/>
</dbReference>
<dbReference type="Gene3D" id="3.40.30.10">
    <property type="entry name" value="Glutaredoxin"/>
    <property type="match status" value="4"/>
</dbReference>
<protein>
    <submittedName>
        <fullName evidence="4">Monothiol glutaredoxin-s17</fullName>
    </submittedName>
</protein>
<keyword evidence="5" id="KW-1185">Reference proteome</keyword>
<evidence type="ECO:0000256" key="1">
    <source>
        <dbReference type="ARBA" id="ARBA00022714"/>
    </source>
</evidence>
<dbReference type="PANTHER" id="PTHR10293">
    <property type="entry name" value="GLUTAREDOXIN FAMILY MEMBER"/>
    <property type="match status" value="1"/>
</dbReference>
<dbReference type="PANTHER" id="PTHR10293:SF72">
    <property type="entry name" value="MONOTHIOL GLUTAREDOXIN-S14, CHLOROPLASTIC"/>
    <property type="match status" value="1"/>
</dbReference>
<keyword evidence="1" id="KW-0411">Iron-sulfur</keyword>
<keyword evidence="2" id="KW-0676">Redox-active center</keyword>
<dbReference type="InterPro" id="IPR002109">
    <property type="entry name" value="Glutaredoxin"/>
</dbReference>
<dbReference type="OrthoDB" id="415696at2759"/>
<reference evidence="4 5" key="1">
    <citation type="submission" date="2014-06" db="EMBL/GenBank/DDBJ databases">
        <authorList>
            <person name="Swart Estienne"/>
        </authorList>
    </citation>
    <scope>NUCLEOTIDE SEQUENCE [LARGE SCALE GENOMIC DNA]</scope>
    <source>
        <strain evidence="4 5">130c</strain>
    </source>
</reference>
<keyword evidence="1" id="KW-0001">2Fe-2S</keyword>
<feature type="domain" description="Glutaredoxin" evidence="3">
    <location>
        <begin position="309"/>
        <end position="365"/>
    </location>
</feature>
<dbReference type="SUPFAM" id="SSF52833">
    <property type="entry name" value="Thioredoxin-like"/>
    <property type="match status" value="4"/>
</dbReference>
<dbReference type="PROSITE" id="PS51354">
    <property type="entry name" value="GLUTAREDOXIN_2"/>
    <property type="match status" value="2"/>
</dbReference>
<dbReference type="InParanoid" id="A0A077ZZU5"/>
<keyword evidence="1" id="KW-0408">Iron</keyword>
<evidence type="ECO:0000313" key="4">
    <source>
        <dbReference type="EMBL" id="CDW74043.1"/>
    </source>
</evidence>
<feature type="domain" description="Glutaredoxin" evidence="3">
    <location>
        <begin position="110"/>
        <end position="174"/>
    </location>
</feature>
<organism evidence="4 5">
    <name type="scientific">Stylonychia lemnae</name>
    <name type="common">Ciliate</name>
    <dbReference type="NCBI Taxonomy" id="5949"/>
    <lineage>
        <taxon>Eukaryota</taxon>
        <taxon>Sar</taxon>
        <taxon>Alveolata</taxon>
        <taxon>Ciliophora</taxon>
        <taxon>Intramacronucleata</taxon>
        <taxon>Spirotrichea</taxon>
        <taxon>Stichotrichia</taxon>
        <taxon>Sporadotrichida</taxon>
        <taxon>Oxytrichidae</taxon>
        <taxon>Stylonychinae</taxon>
        <taxon>Stylonychia</taxon>
    </lineage>
</organism>
<gene>
    <name evidence="4" type="primary">Contig10486.g11191</name>
    <name evidence="4" type="ORF">STYLEM_3036</name>
</gene>
<proteinExistence type="predicted"/>
<dbReference type="InterPro" id="IPR004480">
    <property type="entry name" value="Monothiol_GRX-rel"/>
</dbReference>
<evidence type="ECO:0000256" key="2">
    <source>
        <dbReference type="ARBA" id="ARBA00023284"/>
    </source>
</evidence>
<dbReference type="AlphaFoldDB" id="A0A077ZZU5"/>
<accession>A0A077ZZU5</accession>
<name>A0A077ZZU5_STYLE</name>
<sequence length="394" mass="46161">MIPAFAKGYNKLIQLTTIQQLEDLKDKTKDKMIAILFWASWYPECEDIKKLFEDLCIDHNHIKFTWIENPRKHNIIEVMNAYEEFYNKLFINERVRAYNDIEEILGSYPIVIFIRGSPTEPQCKSSRVLLEYLTKMEIKFRHFDILSDQRLKEWLKFYSNWPTFPQVFVNTKFIGGTEIVIEMIENDEFLGIIPTECIKTNALERIKLALQKSIVVVFMKGNPQNPRDGYQTECIKLLQDNQIRFSHFDVLKDPKFIGGLDYLKELIEKDGLVKIIPMTEMIVTMRTKVMKLINKGKFTIMIRGSPEFPACGDSKKAMVVLEKYPKIMEQLEYFDLQQDDSITRALLNYSNFGSIPQFYMNGKLIGGHEVIENLDSTGEIERLILESDVIRMKK</sequence>
<dbReference type="Proteomes" id="UP000039865">
    <property type="component" value="Unassembled WGS sequence"/>
</dbReference>
<dbReference type="EMBL" id="CCKQ01002947">
    <property type="protein sequence ID" value="CDW74043.1"/>
    <property type="molecule type" value="Genomic_DNA"/>
</dbReference>
<evidence type="ECO:0000313" key="5">
    <source>
        <dbReference type="Proteomes" id="UP000039865"/>
    </source>
</evidence>